<sequence>MTSRSEGGDPHVLAPGQAPTPFTAAEIRERCAVGKTIRVLVEIEGEAPYHRVTTYVECDDSGATIRRSTLALDHSPLAEPEIEHVTWLGLQSHASFPAADTTIESERIETALGELDCLRYTVREGEGEKVLWFAKDLPGMPVRFLTRAGGEVVMTVSVVESSLP</sequence>
<evidence type="ECO:0000313" key="3">
    <source>
        <dbReference type="Proteomes" id="UP001327225"/>
    </source>
</evidence>
<reference evidence="3" key="1">
    <citation type="submission" date="2023-12" db="EMBL/GenBank/DDBJ databases">
        <title>Novel species in genus Nocardioides.</title>
        <authorList>
            <person name="Zhou H."/>
        </authorList>
    </citation>
    <scope>NUCLEOTIDE SEQUENCE [LARGE SCALE GENOMIC DNA]</scope>
    <source>
        <strain evidence="3">HM61</strain>
    </source>
</reference>
<feature type="region of interest" description="Disordered" evidence="1">
    <location>
        <begin position="1"/>
        <end position="20"/>
    </location>
</feature>
<organism evidence="2 3">
    <name type="scientific">Nocardioides bizhenqiangii</name>
    <dbReference type="NCBI Taxonomy" id="3095076"/>
    <lineage>
        <taxon>Bacteria</taxon>
        <taxon>Bacillati</taxon>
        <taxon>Actinomycetota</taxon>
        <taxon>Actinomycetes</taxon>
        <taxon>Propionibacteriales</taxon>
        <taxon>Nocardioidaceae</taxon>
        <taxon>Nocardioides</taxon>
    </lineage>
</organism>
<name>A0ABZ0ZWB2_9ACTN</name>
<proteinExistence type="predicted"/>
<keyword evidence="3" id="KW-1185">Reference proteome</keyword>
<protein>
    <submittedName>
        <fullName evidence="2">Uncharacterized protein</fullName>
    </submittedName>
</protein>
<accession>A0ABZ0ZWB2</accession>
<dbReference type="RefSeq" id="WP_322938477.1">
    <property type="nucleotide sequence ID" value="NZ_CP141059.1"/>
</dbReference>
<evidence type="ECO:0000256" key="1">
    <source>
        <dbReference type="SAM" id="MobiDB-lite"/>
    </source>
</evidence>
<evidence type="ECO:0000313" key="2">
    <source>
        <dbReference type="EMBL" id="WQQ28410.1"/>
    </source>
</evidence>
<gene>
    <name evidence="2" type="ORF">SHK19_09295</name>
</gene>
<dbReference type="Proteomes" id="UP001327225">
    <property type="component" value="Chromosome"/>
</dbReference>
<dbReference type="EMBL" id="CP141059">
    <property type="protein sequence ID" value="WQQ28410.1"/>
    <property type="molecule type" value="Genomic_DNA"/>
</dbReference>